<dbReference type="InterPro" id="IPR050121">
    <property type="entry name" value="Cytochrome_P450_monoxygenase"/>
</dbReference>
<dbReference type="InterPro" id="IPR002401">
    <property type="entry name" value="Cyt_P450_E_grp-I"/>
</dbReference>
<evidence type="ECO:0000256" key="4">
    <source>
        <dbReference type="ARBA" id="ARBA00023002"/>
    </source>
</evidence>
<evidence type="ECO:0000256" key="3">
    <source>
        <dbReference type="ARBA" id="ARBA00022723"/>
    </source>
</evidence>
<keyword evidence="3 7" id="KW-0479">Metal-binding</keyword>
<dbReference type="SUPFAM" id="SSF48264">
    <property type="entry name" value="Cytochrome P450"/>
    <property type="match status" value="1"/>
</dbReference>
<name>W6XZN4_COCC2</name>
<dbReference type="GO" id="GO:0020037">
    <property type="term" value="F:heme binding"/>
    <property type="evidence" value="ECO:0007669"/>
    <property type="project" value="InterPro"/>
</dbReference>
<feature type="region of interest" description="Disordered" evidence="8">
    <location>
        <begin position="341"/>
        <end position="366"/>
    </location>
</feature>
<keyword evidence="4" id="KW-0560">Oxidoreductase</keyword>
<dbReference type="CDD" id="cd11061">
    <property type="entry name" value="CYP67-like"/>
    <property type="match status" value="1"/>
</dbReference>
<dbReference type="KEGG" id="bze:COCCADRAFT_39040"/>
<dbReference type="InterPro" id="IPR036396">
    <property type="entry name" value="Cyt_P450_sf"/>
</dbReference>
<evidence type="ECO:0000256" key="9">
    <source>
        <dbReference type="SAM" id="Phobius"/>
    </source>
</evidence>
<dbReference type="Proteomes" id="UP000053841">
    <property type="component" value="Unassembled WGS sequence"/>
</dbReference>
<proteinExistence type="inferred from homology"/>
<dbReference type="FunFam" id="1.10.630.10:FF:000129">
    <property type="entry name" value="Benzoate 4-monooxygenase cytochrome P450"/>
    <property type="match status" value="1"/>
</dbReference>
<organism evidence="11 12">
    <name type="scientific">Cochliobolus carbonum (strain 26-R-13)</name>
    <name type="common">Maize leaf spot fungus</name>
    <name type="synonym">Bipolaris zeicola</name>
    <dbReference type="NCBI Taxonomy" id="930089"/>
    <lineage>
        <taxon>Eukaryota</taxon>
        <taxon>Fungi</taxon>
        <taxon>Dikarya</taxon>
        <taxon>Ascomycota</taxon>
        <taxon>Pezizomycotina</taxon>
        <taxon>Dothideomycetes</taxon>
        <taxon>Pleosporomycetidae</taxon>
        <taxon>Pleosporales</taxon>
        <taxon>Pleosporineae</taxon>
        <taxon>Pleosporaceae</taxon>
        <taxon>Bipolaris</taxon>
    </lineage>
</organism>
<dbReference type="GO" id="GO:0004497">
    <property type="term" value="F:monooxygenase activity"/>
    <property type="evidence" value="ECO:0007669"/>
    <property type="project" value="UniProtKB-KW"/>
</dbReference>
<keyword evidence="9" id="KW-1133">Transmembrane helix</keyword>
<dbReference type="Gene3D" id="1.10.630.10">
    <property type="entry name" value="Cytochrome P450"/>
    <property type="match status" value="1"/>
</dbReference>
<dbReference type="PANTHER" id="PTHR24305">
    <property type="entry name" value="CYTOCHROME P450"/>
    <property type="match status" value="1"/>
</dbReference>
<dbReference type="GO" id="GO:0005506">
    <property type="term" value="F:iron ion binding"/>
    <property type="evidence" value="ECO:0007669"/>
    <property type="project" value="InterPro"/>
</dbReference>
<evidence type="ECO:0000256" key="2">
    <source>
        <dbReference type="ARBA" id="ARBA00010617"/>
    </source>
</evidence>
<reference evidence="11 12" key="1">
    <citation type="journal article" date="2013" name="PLoS Genet.">
        <title>Comparative genome structure, secondary metabolite, and effector coding capacity across Cochliobolus pathogens.</title>
        <authorList>
            <person name="Condon B.J."/>
            <person name="Leng Y."/>
            <person name="Wu D."/>
            <person name="Bushley K.E."/>
            <person name="Ohm R.A."/>
            <person name="Otillar R."/>
            <person name="Martin J."/>
            <person name="Schackwitz W."/>
            <person name="Grimwood J."/>
            <person name="MohdZainudin N."/>
            <person name="Xue C."/>
            <person name="Wang R."/>
            <person name="Manning V.A."/>
            <person name="Dhillon B."/>
            <person name="Tu Z.J."/>
            <person name="Steffenson B.J."/>
            <person name="Salamov A."/>
            <person name="Sun H."/>
            <person name="Lowry S."/>
            <person name="LaButti K."/>
            <person name="Han J."/>
            <person name="Copeland A."/>
            <person name="Lindquist E."/>
            <person name="Barry K."/>
            <person name="Schmutz J."/>
            <person name="Baker S.E."/>
            <person name="Ciuffetti L.M."/>
            <person name="Grigoriev I.V."/>
            <person name="Zhong S."/>
            <person name="Turgeon B.G."/>
        </authorList>
    </citation>
    <scope>NUCLEOTIDE SEQUENCE [LARGE SCALE GENOMIC DNA]</scope>
    <source>
        <strain evidence="11 12">26-R-13</strain>
    </source>
</reference>
<evidence type="ECO:0000256" key="5">
    <source>
        <dbReference type="ARBA" id="ARBA00023004"/>
    </source>
</evidence>
<dbReference type="GeneID" id="19148907"/>
<evidence type="ECO:0000256" key="1">
    <source>
        <dbReference type="ARBA" id="ARBA00001971"/>
    </source>
</evidence>
<feature type="transmembrane region" description="Helical" evidence="9">
    <location>
        <begin position="441"/>
        <end position="462"/>
    </location>
</feature>
<dbReference type="eggNOG" id="KOG0158">
    <property type="taxonomic scope" value="Eukaryota"/>
</dbReference>
<dbReference type="EMBL" id="KI964688">
    <property type="protein sequence ID" value="EUC30765.1"/>
    <property type="molecule type" value="Genomic_DNA"/>
</dbReference>
<keyword evidence="5 7" id="KW-0408">Iron</keyword>
<dbReference type="PANTHER" id="PTHR24305:SF187">
    <property type="entry name" value="P450, PUTATIVE (EUROFUNG)-RELATED"/>
    <property type="match status" value="1"/>
</dbReference>
<evidence type="ECO:0000256" key="8">
    <source>
        <dbReference type="SAM" id="MobiDB-lite"/>
    </source>
</evidence>
<evidence type="ECO:0000256" key="6">
    <source>
        <dbReference type="ARBA" id="ARBA00023033"/>
    </source>
</evidence>
<keyword evidence="6" id="KW-0503">Monooxygenase</keyword>
<evidence type="ECO:0000313" key="11">
    <source>
        <dbReference type="EMBL" id="EUC30765.1"/>
    </source>
</evidence>
<accession>W6XZN4</accession>
<keyword evidence="7" id="KW-0349">Heme</keyword>
<dbReference type="PRINTS" id="PR00463">
    <property type="entry name" value="EP450I"/>
</dbReference>
<keyword evidence="12" id="KW-1185">Reference proteome</keyword>
<dbReference type="HOGENOM" id="CLU_299958_0_0_1"/>
<dbReference type="PRINTS" id="PR00385">
    <property type="entry name" value="P450"/>
</dbReference>
<evidence type="ECO:0000313" key="12">
    <source>
        <dbReference type="Proteomes" id="UP000053841"/>
    </source>
</evidence>
<feature type="binding site" description="axial binding residue" evidence="7">
    <location>
        <position position="901"/>
    </location>
    <ligand>
        <name>heme</name>
        <dbReference type="ChEBI" id="CHEBI:30413"/>
    </ligand>
    <ligandPart>
        <name>Fe</name>
        <dbReference type="ChEBI" id="CHEBI:18248"/>
    </ligandPart>
</feature>
<sequence>MTSRLLQVPREIRDLIYEYVLVRDIILIERAAATVPEITAKQCPEFYRQLRQSYPLTHIRSHRRVWAIPRFDIGLPSFKDDPELPPSHVQMTYQITRQSSLPFGEQIGIHLLQTCQQIYHEARDIFYAKNVFGFKTVEGIPTAFAFLCDRPAKSLNLISSMQITLGEGTNLRGTTEAHYPIVARSTDSVVLRYAYNDFTNLCTLLSSPRMQLRKLTLVIDSLHQFYRPVFPSPTDCIKWEAQRTTASRPWVAPWVQPLFKVENLECLEIYWSLDRPEICRMADTMSLMRQQMLAPKGFRRHGRSDCFCVPRFDFRINYQVITQERTSIYCELSRNDLLHSDDSKHDDDDNNNNNNHKNNKYSGKLQSSEEKLTRAWRQHIRRIFEISGCFHHLYPPSQFLSIMVTMSSTFRALGDLLQSKPVIVYLALVTHYLLHIFDFTIAFYLVLRGWALAFAGLAAIIYTTGQHAGSIAATVQITATVASVYFSVLTASILIYRGFFHRLRKFPGPFGARLSKAYGVYTGVFRTGARYFEWQEELYQKYKSDVIRTGPREVTVYSADAVPLIHGPMSKCVKAESFYGISREASGDSLQTTQDKMEHRQRRKTWDHAFNAKALRDYEPRLNRHALTLISRLKEESSKGPVRITNWLNFYSFDVMGDVGFNRSFGMLEKGKEDEIIKLLHDSMVPLSVGSHIPWALVLALRTSTGAKPLVDHLEWSRKVLEERIKTTPKEKDVFASLLKEGDDQVTRDMITDSRLLIVAGSDTTAATLSFLVCELCSKQDIQAKLREEIDAINPGKAHLDVNDLLECEYLNGVIQETLRLHPAVPSGLLRETPREGLTLPDGTYIPGKVIVQVPTYTIQRDPRYWEKPLDFMPERWFSESPTSVMDKRTFLPFSTGPYNCIGQKLAMIEMRSVVANLVRSFEFEFADGEDGSAVRKKTSDCFTVTVGKLDVKLTPRHT</sequence>
<dbReference type="AlphaFoldDB" id="W6XZN4"/>
<keyword evidence="9" id="KW-0472">Membrane</keyword>
<feature type="transmembrane region" description="Helical" evidence="9">
    <location>
        <begin position="468"/>
        <end position="496"/>
    </location>
</feature>
<dbReference type="OrthoDB" id="6692864at2759"/>
<comment type="cofactor">
    <cofactor evidence="1 7">
        <name>heme</name>
        <dbReference type="ChEBI" id="CHEBI:30413"/>
    </cofactor>
</comment>
<dbReference type="InterPro" id="IPR001128">
    <property type="entry name" value="Cyt_P450"/>
</dbReference>
<dbReference type="RefSeq" id="XP_007714927.1">
    <property type="nucleotide sequence ID" value="XM_007716737.1"/>
</dbReference>
<comment type="similarity">
    <text evidence="2">Belongs to the cytochrome P450 family.</text>
</comment>
<evidence type="ECO:0000259" key="10">
    <source>
        <dbReference type="Pfam" id="PF24864"/>
    </source>
</evidence>
<dbReference type="Pfam" id="PF24864">
    <property type="entry name" value="DUF7730"/>
    <property type="match status" value="1"/>
</dbReference>
<evidence type="ECO:0000256" key="7">
    <source>
        <dbReference type="PIRSR" id="PIRSR602401-1"/>
    </source>
</evidence>
<dbReference type="InterPro" id="IPR056632">
    <property type="entry name" value="DUF7730"/>
</dbReference>
<gene>
    <name evidence="11" type="ORF">COCCADRAFT_39040</name>
</gene>
<feature type="domain" description="DUF7730" evidence="10">
    <location>
        <begin position="2"/>
        <end position="165"/>
    </location>
</feature>
<keyword evidence="9" id="KW-0812">Transmembrane</keyword>
<protein>
    <recommendedName>
        <fullName evidence="10">DUF7730 domain-containing protein</fullName>
    </recommendedName>
</protein>
<dbReference type="GO" id="GO:0016705">
    <property type="term" value="F:oxidoreductase activity, acting on paired donors, with incorporation or reduction of molecular oxygen"/>
    <property type="evidence" value="ECO:0007669"/>
    <property type="project" value="InterPro"/>
</dbReference>
<dbReference type="Pfam" id="PF00067">
    <property type="entry name" value="p450"/>
    <property type="match status" value="1"/>
</dbReference>